<dbReference type="EMBL" id="JAHUTJ010025710">
    <property type="protein sequence ID" value="MED6274278.1"/>
    <property type="molecule type" value="Genomic_DNA"/>
</dbReference>
<gene>
    <name evidence="1" type="ORF">CHARACLAT_014760</name>
</gene>
<proteinExistence type="predicted"/>
<name>A0ABU7DGP6_9TELE</name>
<dbReference type="Proteomes" id="UP001352852">
    <property type="component" value="Unassembled WGS sequence"/>
</dbReference>
<comment type="caution">
    <text evidence="1">The sequence shown here is derived from an EMBL/GenBank/DDBJ whole genome shotgun (WGS) entry which is preliminary data.</text>
</comment>
<sequence length="99" mass="11032">MHPHHNSATSMPHGVFRVMYSVGFMKKCCPKSYLVLFSDQSMFATCPVGTLQIALLMPPLFSSCHHVFPQGQICGLHNNTLPHMSCGYLQLLQNVVMPI</sequence>
<keyword evidence="2" id="KW-1185">Reference proteome</keyword>
<accession>A0ABU7DGP6</accession>
<evidence type="ECO:0000313" key="1">
    <source>
        <dbReference type="EMBL" id="MED6274278.1"/>
    </source>
</evidence>
<reference evidence="1 2" key="1">
    <citation type="submission" date="2021-06" db="EMBL/GenBank/DDBJ databases">
        <authorList>
            <person name="Palmer J.M."/>
        </authorList>
    </citation>
    <scope>NUCLEOTIDE SEQUENCE [LARGE SCALE GENOMIC DNA]</scope>
    <source>
        <strain evidence="1 2">CL_MEX2019</strain>
        <tissue evidence="1">Muscle</tissue>
    </source>
</reference>
<organism evidence="1 2">
    <name type="scientific">Characodon lateralis</name>
    <dbReference type="NCBI Taxonomy" id="208331"/>
    <lineage>
        <taxon>Eukaryota</taxon>
        <taxon>Metazoa</taxon>
        <taxon>Chordata</taxon>
        <taxon>Craniata</taxon>
        <taxon>Vertebrata</taxon>
        <taxon>Euteleostomi</taxon>
        <taxon>Actinopterygii</taxon>
        <taxon>Neopterygii</taxon>
        <taxon>Teleostei</taxon>
        <taxon>Neoteleostei</taxon>
        <taxon>Acanthomorphata</taxon>
        <taxon>Ovalentaria</taxon>
        <taxon>Atherinomorphae</taxon>
        <taxon>Cyprinodontiformes</taxon>
        <taxon>Goodeidae</taxon>
        <taxon>Characodon</taxon>
    </lineage>
</organism>
<evidence type="ECO:0000313" key="2">
    <source>
        <dbReference type="Proteomes" id="UP001352852"/>
    </source>
</evidence>
<protein>
    <submittedName>
        <fullName evidence="1">Uncharacterized protein</fullName>
    </submittedName>
</protein>